<gene>
    <name evidence="1" type="ORF">DFH94DRAFT_744115</name>
</gene>
<evidence type="ECO:0008006" key="3">
    <source>
        <dbReference type="Google" id="ProtNLM"/>
    </source>
</evidence>
<dbReference type="EMBL" id="WHVB01000009">
    <property type="protein sequence ID" value="KAF8479528.1"/>
    <property type="molecule type" value="Genomic_DNA"/>
</dbReference>
<dbReference type="AlphaFoldDB" id="A0A9P5MV06"/>
<name>A0A9P5MV06_9AGAM</name>
<evidence type="ECO:0000313" key="1">
    <source>
        <dbReference type="EMBL" id="KAF8479528.1"/>
    </source>
</evidence>
<evidence type="ECO:0000313" key="2">
    <source>
        <dbReference type="Proteomes" id="UP000759537"/>
    </source>
</evidence>
<keyword evidence="2" id="KW-1185">Reference proteome</keyword>
<dbReference type="Proteomes" id="UP000759537">
    <property type="component" value="Unassembled WGS sequence"/>
</dbReference>
<protein>
    <recommendedName>
        <fullName evidence="3">Expansin</fullName>
    </recommendedName>
</protein>
<comment type="caution">
    <text evidence="1">The sequence shown here is derived from an EMBL/GenBank/DDBJ whole genome shotgun (WGS) entry which is preliminary data.</text>
</comment>
<reference evidence="1" key="2">
    <citation type="journal article" date="2020" name="Nat. Commun.">
        <title>Large-scale genome sequencing of mycorrhizal fungi provides insights into the early evolution of symbiotic traits.</title>
        <authorList>
            <person name="Miyauchi S."/>
            <person name="Kiss E."/>
            <person name="Kuo A."/>
            <person name="Drula E."/>
            <person name="Kohler A."/>
            <person name="Sanchez-Garcia M."/>
            <person name="Morin E."/>
            <person name="Andreopoulos B."/>
            <person name="Barry K.W."/>
            <person name="Bonito G."/>
            <person name="Buee M."/>
            <person name="Carver A."/>
            <person name="Chen C."/>
            <person name="Cichocki N."/>
            <person name="Clum A."/>
            <person name="Culley D."/>
            <person name="Crous P.W."/>
            <person name="Fauchery L."/>
            <person name="Girlanda M."/>
            <person name="Hayes R.D."/>
            <person name="Keri Z."/>
            <person name="LaButti K."/>
            <person name="Lipzen A."/>
            <person name="Lombard V."/>
            <person name="Magnuson J."/>
            <person name="Maillard F."/>
            <person name="Murat C."/>
            <person name="Nolan M."/>
            <person name="Ohm R.A."/>
            <person name="Pangilinan J."/>
            <person name="Pereira M.F."/>
            <person name="Perotto S."/>
            <person name="Peter M."/>
            <person name="Pfister S."/>
            <person name="Riley R."/>
            <person name="Sitrit Y."/>
            <person name="Stielow J.B."/>
            <person name="Szollosi G."/>
            <person name="Zifcakova L."/>
            <person name="Stursova M."/>
            <person name="Spatafora J.W."/>
            <person name="Tedersoo L."/>
            <person name="Vaario L.M."/>
            <person name="Yamada A."/>
            <person name="Yan M."/>
            <person name="Wang P."/>
            <person name="Xu J."/>
            <person name="Bruns T."/>
            <person name="Baldrian P."/>
            <person name="Vilgalys R."/>
            <person name="Dunand C."/>
            <person name="Henrissat B."/>
            <person name="Grigoriev I.V."/>
            <person name="Hibbett D."/>
            <person name="Nagy L.G."/>
            <person name="Martin F.M."/>
        </authorList>
    </citation>
    <scope>NUCLEOTIDE SEQUENCE</scope>
    <source>
        <strain evidence="1">Prilba</strain>
    </source>
</reference>
<reference evidence="1" key="1">
    <citation type="submission" date="2019-10" db="EMBL/GenBank/DDBJ databases">
        <authorList>
            <consortium name="DOE Joint Genome Institute"/>
            <person name="Kuo A."/>
            <person name="Miyauchi S."/>
            <person name="Kiss E."/>
            <person name="Drula E."/>
            <person name="Kohler A."/>
            <person name="Sanchez-Garcia M."/>
            <person name="Andreopoulos B."/>
            <person name="Barry K.W."/>
            <person name="Bonito G."/>
            <person name="Buee M."/>
            <person name="Carver A."/>
            <person name="Chen C."/>
            <person name="Cichocki N."/>
            <person name="Clum A."/>
            <person name="Culley D."/>
            <person name="Crous P.W."/>
            <person name="Fauchery L."/>
            <person name="Girlanda M."/>
            <person name="Hayes R."/>
            <person name="Keri Z."/>
            <person name="LaButti K."/>
            <person name="Lipzen A."/>
            <person name="Lombard V."/>
            <person name="Magnuson J."/>
            <person name="Maillard F."/>
            <person name="Morin E."/>
            <person name="Murat C."/>
            <person name="Nolan M."/>
            <person name="Ohm R."/>
            <person name="Pangilinan J."/>
            <person name="Pereira M."/>
            <person name="Perotto S."/>
            <person name="Peter M."/>
            <person name="Riley R."/>
            <person name="Sitrit Y."/>
            <person name="Stielow B."/>
            <person name="Szollosi G."/>
            <person name="Zifcakova L."/>
            <person name="Stursova M."/>
            <person name="Spatafora J.W."/>
            <person name="Tedersoo L."/>
            <person name="Vaario L.-M."/>
            <person name="Yamada A."/>
            <person name="Yan M."/>
            <person name="Wang P."/>
            <person name="Xu J."/>
            <person name="Bruns T."/>
            <person name="Baldrian P."/>
            <person name="Vilgalys R."/>
            <person name="Henrissat B."/>
            <person name="Grigoriev I.V."/>
            <person name="Hibbett D."/>
            <person name="Nagy L.G."/>
            <person name="Martin F.M."/>
        </authorList>
    </citation>
    <scope>NUCLEOTIDE SEQUENCE</scope>
    <source>
        <strain evidence="1">Prilba</strain>
    </source>
</reference>
<dbReference type="OrthoDB" id="5823761at2759"/>
<dbReference type="SUPFAM" id="SSF50685">
    <property type="entry name" value="Barwin-like endoglucanases"/>
    <property type="match status" value="1"/>
</dbReference>
<dbReference type="Pfam" id="PF22514">
    <property type="entry name" value="EXPB1_D1"/>
    <property type="match status" value="1"/>
</dbReference>
<proteinExistence type="predicted"/>
<dbReference type="InterPro" id="IPR036908">
    <property type="entry name" value="RlpA-like_sf"/>
</dbReference>
<sequence length="98" mass="10542">MTYGHTAAVNALSFGAMTLHGDACGRCFQITPTNDPYLPDSEGSMGNTTVVRVTNLCPFSSKGTEGWCDQTLSKPYGMPVQCDLVFFFFFIGTVPAVC</sequence>
<dbReference type="Gene3D" id="2.40.40.10">
    <property type="entry name" value="RlpA-like domain"/>
    <property type="match status" value="1"/>
</dbReference>
<organism evidence="1 2">
    <name type="scientific">Russula ochroleuca</name>
    <dbReference type="NCBI Taxonomy" id="152965"/>
    <lineage>
        <taxon>Eukaryota</taxon>
        <taxon>Fungi</taxon>
        <taxon>Dikarya</taxon>
        <taxon>Basidiomycota</taxon>
        <taxon>Agaricomycotina</taxon>
        <taxon>Agaricomycetes</taxon>
        <taxon>Russulales</taxon>
        <taxon>Russulaceae</taxon>
        <taxon>Russula</taxon>
    </lineage>
</organism>
<accession>A0A9P5MV06</accession>